<dbReference type="Gene3D" id="3.40.640.10">
    <property type="entry name" value="Type I PLP-dependent aspartate aminotransferase-like (Major domain)"/>
    <property type="match status" value="1"/>
</dbReference>
<dbReference type="Pfam" id="PF01041">
    <property type="entry name" value="DegT_DnrJ_EryC1"/>
    <property type="match status" value="1"/>
</dbReference>
<dbReference type="Gene3D" id="3.90.1150.10">
    <property type="entry name" value="Aspartate Aminotransferase, domain 1"/>
    <property type="match status" value="1"/>
</dbReference>
<evidence type="ECO:0000256" key="2">
    <source>
        <dbReference type="ARBA" id="ARBA00022576"/>
    </source>
</evidence>
<evidence type="ECO:0000256" key="7">
    <source>
        <dbReference type="PIRSR" id="PIRSR000390-2"/>
    </source>
</evidence>
<dbReference type="FunFam" id="3.40.640.10:FF:000090">
    <property type="entry name" value="Pyridoxal phosphate-dependent aminotransferase"/>
    <property type="match status" value="1"/>
</dbReference>
<dbReference type="InterPro" id="IPR015424">
    <property type="entry name" value="PyrdxlP-dep_Trfase"/>
</dbReference>
<sequence>MSEQMQNLPIAKPWIGEPEAEAAKRAIMSGWVTQGPEVAEFEQEFAAYVGANYACAVSNCTTALHLALLAVGVQPHDEVITVSHSYIATANSIRYCGAIPVFIDIEPQTYNINPVLIEDGISDSLRDSSASRTRAILVVHQMGMPCDLKAILDIAHRYNLPVIEDAACAIGSEILWDGKWEKIGKPHGDIACFSFHPRKVITTGDGGMIITNNSEWDQKFRLWRQHGMSIPDTVRHGAKQVIFESYPILGYNYRMTDIQAAVGREQLKRLPEIVERRRYLAERYYHKLADIPGLKLPTEPAWAKSNWQSYCVRLPDSCNQRQVMQVMLDAGVATRRGIMCAHPEPAYQMENGLYGGDRLTESEQAQDQSIILPLFHQMSEQEQDRVVEILKRVCLV</sequence>
<evidence type="ECO:0000256" key="3">
    <source>
        <dbReference type="ARBA" id="ARBA00022679"/>
    </source>
</evidence>
<dbReference type="AlphaFoldDB" id="A0A926WM22"/>
<comment type="similarity">
    <text evidence="5 8">Belongs to the DegT/DnrJ/EryC1 family.</text>
</comment>
<proteinExistence type="inferred from homology"/>
<evidence type="ECO:0000256" key="6">
    <source>
        <dbReference type="PIRSR" id="PIRSR000390-1"/>
    </source>
</evidence>
<evidence type="ECO:0000256" key="5">
    <source>
        <dbReference type="ARBA" id="ARBA00037999"/>
    </source>
</evidence>
<dbReference type="InterPro" id="IPR015422">
    <property type="entry name" value="PyrdxlP-dep_Trfase_small"/>
</dbReference>
<dbReference type="PANTHER" id="PTHR30244">
    <property type="entry name" value="TRANSAMINASE"/>
    <property type="match status" value="1"/>
</dbReference>
<keyword evidence="3" id="KW-0808">Transferase</keyword>
<dbReference type="Proteomes" id="UP000662185">
    <property type="component" value="Unassembled WGS sequence"/>
</dbReference>
<name>A0A926WM22_9NOST</name>
<keyword evidence="4 7" id="KW-0663">Pyridoxal phosphate</keyword>
<evidence type="ECO:0000256" key="4">
    <source>
        <dbReference type="ARBA" id="ARBA00022898"/>
    </source>
</evidence>
<dbReference type="PIRSF" id="PIRSF000390">
    <property type="entry name" value="PLP_StrS"/>
    <property type="match status" value="1"/>
</dbReference>
<dbReference type="GO" id="GO:0030170">
    <property type="term" value="F:pyridoxal phosphate binding"/>
    <property type="evidence" value="ECO:0007669"/>
    <property type="project" value="TreeGrafter"/>
</dbReference>
<dbReference type="InterPro" id="IPR015421">
    <property type="entry name" value="PyrdxlP-dep_Trfase_major"/>
</dbReference>
<evidence type="ECO:0000313" key="9">
    <source>
        <dbReference type="EMBL" id="MBD2296485.1"/>
    </source>
</evidence>
<dbReference type="PANTHER" id="PTHR30244:SF34">
    <property type="entry name" value="DTDP-4-AMINO-4,6-DIDEOXYGALACTOSE TRANSAMINASE"/>
    <property type="match status" value="1"/>
</dbReference>
<accession>A0A926WM22</accession>
<comment type="cofactor">
    <cofactor evidence="1">
        <name>pyridoxal 5'-phosphate</name>
        <dbReference type="ChEBI" id="CHEBI:597326"/>
    </cofactor>
</comment>
<dbReference type="InterPro" id="IPR000653">
    <property type="entry name" value="DegT/StrS_aminotransferase"/>
</dbReference>
<organism evidence="9 10">
    <name type="scientific">Anabaena sphaerica FACHB-251</name>
    <dbReference type="NCBI Taxonomy" id="2692883"/>
    <lineage>
        <taxon>Bacteria</taxon>
        <taxon>Bacillati</taxon>
        <taxon>Cyanobacteriota</taxon>
        <taxon>Cyanophyceae</taxon>
        <taxon>Nostocales</taxon>
        <taxon>Nostocaceae</taxon>
        <taxon>Anabaena</taxon>
    </lineage>
</organism>
<evidence type="ECO:0000256" key="1">
    <source>
        <dbReference type="ARBA" id="ARBA00001933"/>
    </source>
</evidence>
<dbReference type="RefSeq" id="WP_190564605.1">
    <property type="nucleotide sequence ID" value="NZ_JACJQU010000024.1"/>
</dbReference>
<evidence type="ECO:0000313" key="10">
    <source>
        <dbReference type="Proteomes" id="UP000662185"/>
    </source>
</evidence>
<dbReference type="EMBL" id="JACJQU010000024">
    <property type="protein sequence ID" value="MBD2296485.1"/>
    <property type="molecule type" value="Genomic_DNA"/>
</dbReference>
<protein>
    <submittedName>
        <fullName evidence="9">DegT/DnrJ/EryC1/StrS family aminotransferase</fullName>
    </submittedName>
</protein>
<keyword evidence="10" id="KW-1185">Reference proteome</keyword>
<evidence type="ECO:0000256" key="8">
    <source>
        <dbReference type="RuleBase" id="RU004508"/>
    </source>
</evidence>
<dbReference type="CDD" id="cd00616">
    <property type="entry name" value="AHBA_syn"/>
    <property type="match status" value="1"/>
</dbReference>
<dbReference type="GO" id="GO:0008483">
    <property type="term" value="F:transaminase activity"/>
    <property type="evidence" value="ECO:0007669"/>
    <property type="project" value="UniProtKB-KW"/>
</dbReference>
<gene>
    <name evidence="9" type="ORF">H6G06_24160</name>
</gene>
<dbReference type="SUPFAM" id="SSF53383">
    <property type="entry name" value="PLP-dependent transferases"/>
    <property type="match status" value="1"/>
</dbReference>
<reference evidence="10" key="1">
    <citation type="journal article" date="2020" name="ISME J.">
        <title>Comparative genomics reveals insights into cyanobacterial evolution and habitat adaptation.</title>
        <authorList>
            <person name="Chen M.Y."/>
            <person name="Teng W.K."/>
            <person name="Zhao L."/>
            <person name="Hu C.X."/>
            <person name="Zhou Y.K."/>
            <person name="Han B.P."/>
            <person name="Song L.R."/>
            <person name="Shu W.S."/>
        </authorList>
    </citation>
    <scope>NUCLEOTIDE SEQUENCE [LARGE SCALE GENOMIC DNA]</scope>
    <source>
        <strain evidence="10">FACHB-251</strain>
    </source>
</reference>
<keyword evidence="2 9" id="KW-0032">Aminotransferase</keyword>
<comment type="caution">
    <text evidence="9">The sequence shown here is derived from an EMBL/GenBank/DDBJ whole genome shotgun (WGS) entry which is preliminary data.</text>
</comment>
<dbReference type="GO" id="GO:0000271">
    <property type="term" value="P:polysaccharide biosynthetic process"/>
    <property type="evidence" value="ECO:0007669"/>
    <property type="project" value="TreeGrafter"/>
</dbReference>
<feature type="active site" description="Proton acceptor" evidence="6">
    <location>
        <position position="199"/>
    </location>
</feature>
<feature type="modified residue" description="N6-(pyridoxal phosphate)lysine" evidence="7">
    <location>
        <position position="199"/>
    </location>
</feature>